<evidence type="ECO:0000256" key="1">
    <source>
        <dbReference type="SAM" id="MobiDB-lite"/>
    </source>
</evidence>
<accession>A0A165E8J9</accession>
<proteinExistence type="predicted"/>
<dbReference type="STRING" id="1353952.A0A165E8J9"/>
<dbReference type="AlphaFoldDB" id="A0A165E8J9"/>
<dbReference type="Pfam" id="PF20703">
    <property type="entry name" value="nSTAND1"/>
    <property type="match status" value="1"/>
</dbReference>
<gene>
    <name evidence="3" type="ORF">CALCODRAFT_15498</name>
</gene>
<dbReference type="InterPro" id="IPR036537">
    <property type="entry name" value="Adaptor_Cbl_N_dom_sf"/>
</dbReference>
<dbReference type="Proteomes" id="UP000076842">
    <property type="component" value="Unassembled WGS sequence"/>
</dbReference>
<organism evidence="3 4">
    <name type="scientific">Calocera cornea HHB12733</name>
    <dbReference type="NCBI Taxonomy" id="1353952"/>
    <lineage>
        <taxon>Eukaryota</taxon>
        <taxon>Fungi</taxon>
        <taxon>Dikarya</taxon>
        <taxon>Basidiomycota</taxon>
        <taxon>Agaricomycotina</taxon>
        <taxon>Dacrymycetes</taxon>
        <taxon>Dacrymycetales</taxon>
        <taxon>Dacrymycetaceae</taxon>
        <taxon>Calocera</taxon>
    </lineage>
</organism>
<protein>
    <recommendedName>
        <fullName evidence="2">Novel STAND NTPase 1 domain-containing protein</fullName>
    </recommendedName>
</protein>
<dbReference type="EMBL" id="KV424016">
    <property type="protein sequence ID" value="KZT54323.1"/>
    <property type="molecule type" value="Genomic_DNA"/>
</dbReference>
<keyword evidence="4" id="KW-1185">Reference proteome</keyword>
<dbReference type="PANTHER" id="PTHR47691">
    <property type="entry name" value="REGULATOR-RELATED"/>
    <property type="match status" value="1"/>
</dbReference>
<dbReference type="InterPro" id="IPR059179">
    <property type="entry name" value="MLKL-like_MCAfunc"/>
</dbReference>
<reference evidence="3 4" key="1">
    <citation type="journal article" date="2016" name="Mol. Biol. Evol.">
        <title>Comparative Genomics of Early-Diverging Mushroom-Forming Fungi Provides Insights into the Origins of Lignocellulose Decay Capabilities.</title>
        <authorList>
            <person name="Nagy L.G."/>
            <person name="Riley R."/>
            <person name="Tritt A."/>
            <person name="Adam C."/>
            <person name="Daum C."/>
            <person name="Floudas D."/>
            <person name="Sun H."/>
            <person name="Yadav J.S."/>
            <person name="Pangilinan J."/>
            <person name="Larsson K.H."/>
            <person name="Matsuura K."/>
            <person name="Barry K."/>
            <person name="Labutti K."/>
            <person name="Kuo R."/>
            <person name="Ohm R.A."/>
            <person name="Bhattacharya S.S."/>
            <person name="Shirouzu T."/>
            <person name="Yoshinaga Y."/>
            <person name="Martin F.M."/>
            <person name="Grigoriev I.V."/>
            <person name="Hibbett D.S."/>
        </authorList>
    </citation>
    <scope>NUCLEOTIDE SEQUENCE [LARGE SCALE GENOMIC DNA]</scope>
    <source>
        <strain evidence="3 4">HHB12733</strain>
    </source>
</reference>
<dbReference type="Gene3D" id="3.40.50.300">
    <property type="entry name" value="P-loop containing nucleotide triphosphate hydrolases"/>
    <property type="match status" value="1"/>
</dbReference>
<evidence type="ECO:0000313" key="4">
    <source>
        <dbReference type="Proteomes" id="UP000076842"/>
    </source>
</evidence>
<dbReference type="GO" id="GO:0007166">
    <property type="term" value="P:cell surface receptor signaling pathway"/>
    <property type="evidence" value="ECO:0007669"/>
    <property type="project" value="InterPro"/>
</dbReference>
<feature type="compositionally biased region" description="Polar residues" evidence="1">
    <location>
        <begin position="1"/>
        <end position="10"/>
    </location>
</feature>
<dbReference type="PANTHER" id="PTHR47691:SF3">
    <property type="entry name" value="HTH-TYPE TRANSCRIPTIONAL REGULATOR RV0890C-RELATED"/>
    <property type="match status" value="1"/>
</dbReference>
<dbReference type="Gene3D" id="1.20.930.20">
    <property type="entry name" value="Adaptor protein Cbl, N-terminal domain"/>
    <property type="match status" value="1"/>
</dbReference>
<dbReference type="OrthoDB" id="1534087at2759"/>
<feature type="domain" description="Novel STAND NTPase 1" evidence="2">
    <location>
        <begin position="190"/>
        <end position="332"/>
    </location>
</feature>
<dbReference type="SUPFAM" id="SSF52540">
    <property type="entry name" value="P-loop containing nucleoside triphosphate hydrolases"/>
    <property type="match status" value="1"/>
</dbReference>
<sequence>MAPATNNSPKASAEGDSRSRLKALKPTLNPTLNRLVDVAISVLDIRDELTVNKAECDALALRVAEITESILLRTTSSPEMARMYSSQIRRLQDCVDDISRFLVEQTKRGFVTGLTRLTDNDRIRSDLAAKDKRLNDVIATLNLDFNMTAVAMGSLAGTSMMGALGSTGISPLSQRVQTTLSITRLPPKPRIFHGRDDIVKQIVSSLLQARPAHVALLGMGGIGKTSTAATVLHNEEVKAKFGTNRVFLSCDSITTANGIASALSAALEISSAQQGDPVALLIQHIENLDDFIFLVLDNLESTWDTPDRNAVEQLLVELSNLNTLSLVITMRGQQRPLGVDWSILPPLGTLDLDTSRTIYSSNGGKMDEHVDELLRELDGWPLAVVLMAYQGQNRPPNQLLEAYKKERTALLARGRAGHLTSVDVSISLSLNGQSVQEAPGALELLRLLCLLPDGIETSALPEAFPLMPGLQHAERVLEQVSLLTRPVENEIKVLSPIRAFVLSMNPPYGPHLITLEDFLIETVMKSDRLFGFAETSEEASAQVTKLVMKHFGNMMSVFSNGLQMSTVREDILSGILLLSVFSILMHYGDTFDLLRKGIHVGKQTPALHDLTGQLCLIQALHSCLPGQNVNPLTVLEEAKEITQDPVFEARGMLVVASRQLQQVVLGPGNGSLVTAESVDKLLKDARGILEVQGDANFVAWCTEVQGLLALGTGNFKDAIALGEATRAAFEELQNGFGIARGLYIIGSSSILNKQWEEGEEVLRAVLLAY</sequence>
<feature type="region of interest" description="Disordered" evidence="1">
    <location>
        <begin position="1"/>
        <end position="20"/>
    </location>
</feature>
<evidence type="ECO:0000313" key="3">
    <source>
        <dbReference type="EMBL" id="KZT54323.1"/>
    </source>
</evidence>
<dbReference type="InParanoid" id="A0A165E8J9"/>
<dbReference type="InterPro" id="IPR049052">
    <property type="entry name" value="nSTAND1"/>
</dbReference>
<dbReference type="CDD" id="cd21037">
    <property type="entry name" value="MLKL_NTD"/>
    <property type="match status" value="1"/>
</dbReference>
<dbReference type="InterPro" id="IPR027417">
    <property type="entry name" value="P-loop_NTPase"/>
</dbReference>
<evidence type="ECO:0000259" key="2">
    <source>
        <dbReference type="Pfam" id="PF20703"/>
    </source>
</evidence>
<name>A0A165E8J9_9BASI</name>